<organism evidence="2 3">
    <name type="scientific">Actinocorallia aurantiaca</name>
    <dbReference type="NCBI Taxonomy" id="46204"/>
    <lineage>
        <taxon>Bacteria</taxon>
        <taxon>Bacillati</taxon>
        <taxon>Actinomycetota</taxon>
        <taxon>Actinomycetes</taxon>
        <taxon>Streptosporangiales</taxon>
        <taxon>Thermomonosporaceae</taxon>
        <taxon>Actinocorallia</taxon>
    </lineage>
</organism>
<gene>
    <name evidence="2" type="ORF">GCM10010439_46180</name>
</gene>
<feature type="domain" description="SnoaL-like" evidence="1">
    <location>
        <begin position="13"/>
        <end position="116"/>
    </location>
</feature>
<protein>
    <submittedName>
        <fullName evidence="2">Nuclear transport factor 2 family protein</fullName>
    </submittedName>
</protein>
<dbReference type="InterPro" id="IPR037401">
    <property type="entry name" value="SnoaL-like"/>
</dbReference>
<dbReference type="EMBL" id="BAAATZ010000019">
    <property type="protein sequence ID" value="GAA2731220.1"/>
    <property type="molecule type" value="Genomic_DNA"/>
</dbReference>
<dbReference type="RefSeq" id="WP_344452740.1">
    <property type="nucleotide sequence ID" value="NZ_BAAATZ010000019.1"/>
</dbReference>
<sequence>MNDSETAEARALVERFWAALYARDWALLRTFFDEKSVYYDVPTGPAAAARGPAGIEARLRLGLDRLAGYDHGRSEVVASGGTVVTEHEEHWHWPTGERVTLPFVSVQHVRDGVITLWRDYWDLGTLMAGAPPNWQDTLAEGDLSWIVDVTGEV</sequence>
<evidence type="ECO:0000259" key="1">
    <source>
        <dbReference type="Pfam" id="PF12680"/>
    </source>
</evidence>
<keyword evidence="3" id="KW-1185">Reference proteome</keyword>
<comment type="caution">
    <text evidence="2">The sequence shown here is derived from an EMBL/GenBank/DDBJ whole genome shotgun (WGS) entry which is preliminary data.</text>
</comment>
<name>A0ABN3UG18_9ACTN</name>
<dbReference type="Proteomes" id="UP001501842">
    <property type="component" value="Unassembled WGS sequence"/>
</dbReference>
<proteinExistence type="predicted"/>
<dbReference type="Pfam" id="PF12680">
    <property type="entry name" value="SnoaL_2"/>
    <property type="match status" value="1"/>
</dbReference>
<dbReference type="Gene3D" id="3.10.450.50">
    <property type="match status" value="1"/>
</dbReference>
<accession>A0ABN3UG18</accession>
<dbReference type="InterPro" id="IPR032710">
    <property type="entry name" value="NTF2-like_dom_sf"/>
</dbReference>
<reference evidence="2 3" key="1">
    <citation type="journal article" date="2019" name="Int. J. Syst. Evol. Microbiol.">
        <title>The Global Catalogue of Microorganisms (GCM) 10K type strain sequencing project: providing services to taxonomists for standard genome sequencing and annotation.</title>
        <authorList>
            <consortium name="The Broad Institute Genomics Platform"/>
            <consortium name="The Broad Institute Genome Sequencing Center for Infectious Disease"/>
            <person name="Wu L."/>
            <person name="Ma J."/>
        </authorList>
    </citation>
    <scope>NUCLEOTIDE SEQUENCE [LARGE SCALE GENOMIC DNA]</scope>
    <source>
        <strain evidence="2 3">JCM 8201</strain>
    </source>
</reference>
<evidence type="ECO:0000313" key="3">
    <source>
        <dbReference type="Proteomes" id="UP001501842"/>
    </source>
</evidence>
<evidence type="ECO:0000313" key="2">
    <source>
        <dbReference type="EMBL" id="GAA2731220.1"/>
    </source>
</evidence>
<dbReference type="SUPFAM" id="SSF54427">
    <property type="entry name" value="NTF2-like"/>
    <property type="match status" value="1"/>
</dbReference>